<comment type="caution">
    <text evidence="2">The sequence shown here is derived from an EMBL/GenBank/DDBJ whole genome shotgun (WGS) entry which is preliminary data.</text>
</comment>
<dbReference type="PANTHER" id="PTHR43539">
    <property type="entry name" value="FLAVIN-BINDING MONOOXYGENASE-LIKE PROTEIN (AFU_ORTHOLOGUE AFUA_4G09220)"/>
    <property type="match status" value="1"/>
</dbReference>
<keyword evidence="1" id="KW-0560">Oxidoreductase</keyword>
<evidence type="ECO:0000313" key="3">
    <source>
        <dbReference type="Proteomes" id="UP000274601"/>
    </source>
</evidence>
<sequence>MSDSACDVVIAGAGPYGLSTAAYLQNLGLHVRIIGRPMRFWEENMPEGMYLKSEPFASNLGAPQRGMGFTDRHPDWRLGQPIPLDTFVAYGRWFASVVIPGTEDAQVLNIEGARRDGYVVTLSTGETIATPIVVVAVGVGPFAHIPDELTGLPSWLVSHSSAHRELGLFAGKEVAVIGAGQSALETAVLLADAGAYPHLIARRAELDWNTVPEESRSPLELLRGGPRSGLGTGYRTWLWAERPGLVRYLPGRTRRRIVRETLPPAGAWWLRDRLDDRVRVSTGRCVVKAAGRDDGVALTTIDQAGRRLTTEVEHAIAATGYVPDLERLTMLSADLRARIATHSVSRDAGGRGMGSRRGAPVLSRHFEASTSGLYFAGLAAAATFGPVMRFVHGADFAARRIAHHIIRRVPAVRVPAGRVETVLEPDVSPR</sequence>
<dbReference type="PRINTS" id="PR00368">
    <property type="entry name" value="FADPNR"/>
</dbReference>
<gene>
    <name evidence="2" type="ORF">BZB76_1313</name>
</gene>
<reference evidence="2 3" key="1">
    <citation type="submission" date="2018-10" db="EMBL/GenBank/DDBJ databases">
        <title>Genomic Encyclopedia of Archaeal and Bacterial Type Strains, Phase II (KMG-II): from individual species to whole genera.</title>
        <authorList>
            <person name="Goeker M."/>
        </authorList>
    </citation>
    <scope>NUCLEOTIDE SEQUENCE [LARGE SCALE GENOMIC DNA]</scope>
    <source>
        <strain evidence="2 3">DSM 43383</strain>
    </source>
</reference>
<dbReference type="AlphaFoldDB" id="A0A495R0T2"/>
<proteinExistence type="predicted"/>
<dbReference type="Pfam" id="PF13738">
    <property type="entry name" value="Pyr_redox_3"/>
    <property type="match status" value="1"/>
</dbReference>
<dbReference type="InterPro" id="IPR036188">
    <property type="entry name" value="FAD/NAD-bd_sf"/>
</dbReference>
<evidence type="ECO:0000313" key="2">
    <source>
        <dbReference type="EMBL" id="RKS79834.1"/>
    </source>
</evidence>
<dbReference type="PRINTS" id="PR00469">
    <property type="entry name" value="PNDRDTASEII"/>
</dbReference>
<protein>
    <submittedName>
        <fullName evidence="2">Pyridine nucleotide-disulfide oxidoreductase</fullName>
    </submittedName>
</protein>
<dbReference type="PANTHER" id="PTHR43539:SF91">
    <property type="entry name" value="FAD-DEPENDENT URATE HYDROXYLASE"/>
    <property type="match status" value="1"/>
</dbReference>
<dbReference type="RefSeq" id="WP_121433292.1">
    <property type="nucleotide sequence ID" value="NZ_RBWU01000001.1"/>
</dbReference>
<organism evidence="2 3">
    <name type="scientific">Actinomadura pelletieri DSM 43383</name>
    <dbReference type="NCBI Taxonomy" id="1120940"/>
    <lineage>
        <taxon>Bacteria</taxon>
        <taxon>Bacillati</taxon>
        <taxon>Actinomycetota</taxon>
        <taxon>Actinomycetes</taxon>
        <taxon>Streptosporangiales</taxon>
        <taxon>Thermomonosporaceae</taxon>
        <taxon>Actinomadura</taxon>
    </lineage>
</organism>
<dbReference type="InterPro" id="IPR050982">
    <property type="entry name" value="Auxin_biosynth/cation_transpt"/>
</dbReference>
<dbReference type="SUPFAM" id="SSF51905">
    <property type="entry name" value="FAD/NAD(P)-binding domain"/>
    <property type="match status" value="1"/>
</dbReference>
<name>A0A495R0T2_9ACTN</name>
<dbReference type="GO" id="GO:0050660">
    <property type="term" value="F:flavin adenine dinucleotide binding"/>
    <property type="evidence" value="ECO:0007669"/>
    <property type="project" value="TreeGrafter"/>
</dbReference>
<dbReference type="Gene3D" id="3.50.50.60">
    <property type="entry name" value="FAD/NAD(P)-binding domain"/>
    <property type="match status" value="1"/>
</dbReference>
<dbReference type="Proteomes" id="UP000274601">
    <property type="component" value="Unassembled WGS sequence"/>
</dbReference>
<dbReference type="GO" id="GO:0004497">
    <property type="term" value="F:monooxygenase activity"/>
    <property type="evidence" value="ECO:0007669"/>
    <property type="project" value="TreeGrafter"/>
</dbReference>
<keyword evidence="3" id="KW-1185">Reference proteome</keyword>
<evidence type="ECO:0000256" key="1">
    <source>
        <dbReference type="ARBA" id="ARBA00023002"/>
    </source>
</evidence>
<accession>A0A495R0T2</accession>
<dbReference type="OrthoDB" id="9778740at2"/>
<dbReference type="EMBL" id="RBWU01000001">
    <property type="protein sequence ID" value="RKS79834.1"/>
    <property type="molecule type" value="Genomic_DNA"/>
</dbReference>